<feature type="non-terminal residue" evidence="1">
    <location>
        <position position="214"/>
    </location>
</feature>
<dbReference type="AlphaFoldDB" id="A0A7J6RUB9"/>
<name>A0A7J6RUB9_PEROL</name>
<dbReference type="EMBL" id="JABANO010022925">
    <property type="protein sequence ID" value="KAF4724358.1"/>
    <property type="molecule type" value="Genomic_DNA"/>
</dbReference>
<evidence type="ECO:0000313" key="1">
    <source>
        <dbReference type="EMBL" id="KAF4724358.1"/>
    </source>
</evidence>
<sequence>MCRAEEPPTFLLGGRYWEKEFPVKVDLDAAKNLASTLMWVDITDTRTSHDGEGTPTDVEKTSERVPVYLASLLIGQPAEVRSLQSSILTTVGVAAEDAPVLSSELLDALRPMVVRTSALKRLPPEVSEKLRVKMTFWGFPATPVSSNLEYPLQFAFFPGVYHTRHYWEACREATTAPTLQLLLGDQEEVIAGAALLSTLDLLRPDTGESAGLLG</sequence>
<organism evidence="1 2">
    <name type="scientific">Perkinsus olseni</name>
    <name type="common">Perkinsus atlanticus</name>
    <dbReference type="NCBI Taxonomy" id="32597"/>
    <lineage>
        <taxon>Eukaryota</taxon>
        <taxon>Sar</taxon>
        <taxon>Alveolata</taxon>
        <taxon>Perkinsozoa</taxon>
        <taxon>Perkinsea</taxon>
        <taxon>Perkinsida</taxon>
        <taxon>Perkinsidae</taxon>
        <taxon>Perkinsus</taxon>
    </lineage>
</organism>
<proteinExistence type="predicted"/>
<gene>
    <name evidence="1" type="ORF">FOZ63_011123</name>
</gene>
<accession>A0A7J6RUB9</accession>
<evidence type="ECO:0000313" key="2">
    <source>
        <dbReference type="Proteomes" id="UP000553632"/>
    </source>
</evidence>
<keyword evidence="2" id="KW-1185">Reference proteome</keyword>
<reference evidence="1 2" key="1">
    <citation type="submission" date="2020-04" db="EMBL/GenBank/DDBJ databases">
        <title>Perkinsus olseni comparative genomics.</title>
        <authorList>
            <person name="Bogema D.R."/>
        </authorList>
    </citation>
    <scope>NUCLEOTIDE SEQUENCE [LARGE SCALE GENOMIC DNA]</scope>
    <source>
        <strain evidence="1 2">ATCC PRA-207</strain>
    </source>
</reference>
<comment type="caution">
    <text evidence="1">The sequence shown here is derived from an EMBL/GenBank/DDBJ whole genome shotgun (WGS) entry which is preliminary data.</text>
</comment>
<dbReference type="Proteomes" id="UP000553632">
    <property type="component" value="Unassembled WGS sequence"/>
</dbReference>
<feature type="non-terminal residue" evidence="1">
    <location>
        <position position="1"/>
    </location>
</feature>
<protein>
    <submittedName>
        <fullName evidence="1">Uncharacterized protein</fullName>
    </submittedName>
</protein>